<feature type="compositionally biased region" description="Low complexity" evidence="1">
    <location>
        <begin position="1"/>
        <end position="22"/>
    </location>
</feature>
<gene>
    <name evidence="2" type="ORF">DPMN_070046</name>
</gene>
<feature type="region of interest" description="Disordered" evidence="1">
    <location>
        <begin position="1"/>
        <end position="97"/>
    </location>
</feature>
<sequence length="97" mass="10461">LANAGGLAGWRAGWRAGGISLSESEKEEEDGRGRRKKQVTSKFLDFVMDPDEVSNGHGPQSPRKKGGANRDSLSRSSSENSRSRSPLEPQSVSEESC</sequence>
<feature type="compositionally biased region" description="Low complexity" evidence="1">
    <location>
        <begin position="69"/>
        <end position="89"/>
    </location>
</feature>
<dbReference type="EMBL" id="JAIWYP010000014">
    <property type="protein sequence ID" value="KAH3710560.1"/>
    <property type="molecule type" value="Genomic_DNA"/>
</dbReference>
<evidence type="ECO:0000256" key="1">
    <source>
        <dbReference type="SAM" id="MobiDB-lite"/>
    </source>
</evidence>
<protein>
    <submittedName>
        <fullName evidence="2">Uncharacterized protein</fullName>
    </submittedName>
</protein>
<keyword evidence="3" id="KW-1185">Reference proteome</keyword>
<organism evidence="2 3">
    <name type="scientific">Dreissena polymorpha</name>
    <name type="common">Zebra mussel</name>
    <name type="synonym">Mytilus polymorpha</name>
    <dbReference type="NCBI Taxonomy" id="45954"/>
    <lineage>
        <taxon>Eukaryota</taxon>
        <taxon>Metazoa</taxon>
        <taxon>Spiralia</taxon>
        <taxon>Lophotrochozoa</taxon>
        <taxon>Mollusca</taxon>
        <taxon>Bivalvia</taxon>
        <taxon>Autobranchia</taxon>
        <taxon>Heteroconchia</taxon>
        <taxon>Euheterodonta</taxon>
        <taxon>Imparidentia</taxon>
        <taxon>Neoheterodontei</taxon>
        <taxon>Myida</taxon>
        <taxon>Dreissenoidea</taxon>
        <taxon>Dreissenidae</taxon>
        <taxon>Dreissena</taxon>
    </lineage>
</organism>
<proteinExistence type="predicted"/>
<accession>A0A9D3Z4P1</accession>
<feature type="non-terminal residue" evidence="2">
    <location>
        <position position="1"/>
    </location>
</feature>
<reference evidence="2" key="2">
    <citation type="submission" date="2020-11" db="EMBL/GenBank/DDBJ databases">
        <authorList>
            <person name="McCartney M.A."/>
            <person name="Auch B."/>
            <person name="Kono T."/>
            <person name="Mallez S."/>
            <person name="Becker A."/>
            <person name="Gohl D.M."/>
            <person name="Silverstein K.A.T."/>
            <person name="Koren S."/>
            <person name="Bechman K.B."/>
            <person name="Herman A."/>
            <person name="Abrahante J.E."/>
            <person name="Garbe J."/>
        </authorList>
    </citation>
    <scope>NUCLEOTIDE SEQUENCE</scope>
    <source>
        <strain evidence="2">Duluth1</strain>
        <tissue evidence="2">Whole animal</tissue>
    </source>
</reference>
<dbReference type="Proteomes" id="UP000828390">
    <property type="component" value="Unassembled WGS sequence"/>
</dbReference>
<reference evidence="2" key="1">
    <citation type="journal article" date="2019" name="bioRxiv">
        <title>The Genome of the Zebra Mussel, Dreissena polymorpha: A Resource for Invasive Species Research.</title>
        <authorList>
            <person name="McCartney M.A."/>
            <person name="Auch B."/>
            <person name="Kono T."/>
            <person name="Mallez S."/>
            <person name="Zhang Y."/>
            <person name="Obille A."/>
            <person name="Becker A."/>
            <person name="Abrahante J.E."/>
            <person name="Garbe J."/>
            <person name="Badalamenti J.P."/>
            <person name="Herman A."/>
            <person name="Mangelson H."/>
            <person name="Liachko I."/>
            <person name="Sullivan S."/>
            <person name="Sone E.D."/>
            <person name="Koren S."/>
            <person name="Silverstein K.A.T."/>
            <person name="Beckman K.B."/>
            <person name="Gohl D.M."/>
        </authorList>
    </citation>
    <scope>NUCLEOTIDE SEQUENCE</scope>
    <source>
        <strain evidence="2">Duluth1</strain>
        <tissue evidence="2">Whole animal</tissue>
    </source>
</reference>
<evidence type="ECO:0000313" key="3">
    <source>
        <dbReference type="Proteomes" id="UP000828390"/>
    </source>
</evidence>
<evidence type="ECO:0000313" key="2">
    <source>
        <dbReference type="EMBL" id="KAH3710560.1"/>
    </source>
</evidence>
<comment type="caution">
    <text evidence="2">The sequence shown here is derived from an EMBL/GenBank/DDBJ whole genome shotgun (WGS) entry which is preliminary data.</text>
</comment>
<name>A0A9D3Z4P1_DREPO</name>
<dbReference type="AlphaFoldDB" id="A0A9D3Z4P1"/>